<sequence length="60" mass="6957">MATLRARVAEEIVLELRAEGHHAREESKSHTLSESDRQRRAIEGDVLLWAATRVEERYAR</sequence>
<organism evidence="2 3">
    <name type="scientific">Nonomuraea rubra</name>
    <dbReference type="NCBI Taxonomy" id="46180"/>
    <lineage>
        <taxon>Bacteria</taxon>
        <taxon>Bacillati</taxon>
        <taxon>Actinomycetota</taxon>
        <taxon>Actinomycetes</taxon>
        <taxon>Streptosporangiales</taxon>
        <taxon>Streptosporangiaceae</taxon>
        <taxon>Nonomuraea</taxon>
    </lineage>
</organism>
<comment type="caution">
    <text evidence="2">The sequence shown here is derived from an EMBL/GenBank/DDBJ whole genome shotgun (WGS) entry which is preliminary data.</text>
</comment>
<accession>A0A7X0U5M1</accession>
<protein>
    <submittedName>
        <fullName evidence="2">Uncharacterized protein</fullName>
    </submittedName>
</protein>
<gene>
    <name evidence="2" type="ORF">HD593_010967</name>
</gene>
<evidence type="ECO:0000256" key="1">
    <source>
        <dbReference type="SAM" id="MobiDB-lite"/>
    </source>
</evidence>
<dbReference type="AlphaFoldDB" id="A0A7X0U5M1"/>
<dbReference type="EMBL" id="JACHMI010000001">
    <property type="protein sequence ID" value="MBB6556172.1"/>
    <property type="molecule type" value="Genomic_DNA"/>
</dbReference>
<proteinExistence type="predicted"/>
<feature type="region of interest" description="Disordered" evidence="1">
    <location>
        <begin position="19"/>
        <end position="38"/>
    </location>
</feature>
<keyword evidence="3" id="KW-1185">Reference proteome</keyword>
<reference evidence="2 3" key="1">
    <citation type="submission" date="2020-08" db="EMBL/GenBank/DDBJ databases">
        <title>Sequencing the genomes of 1000 actinobacteria strains.</title>
        <authorList>
            <person name="Klenk H.-P."/>
        </authorList>
    </citation>
    <scope>NUCLEOTIDE SEQUENCE [LARGE SCALE GENOMIC DNA]</scope>
    <source>
        <strain evidence="2 3">DSM 43768</strain>
    </source>
</reference>
<dbReference type="Proteomes" id="UP000565579">
    <property type="component" value="Unassembled WGS sequence"/>
</dbReference>
<dbReference type="RefSeq" id="WP_345150911.1">
    <property type="nucleotide sequence ID" value="NZ_BAAAXY010000153.1"/>
</dbReference>
<evidence type="ECO:0000313" key="2">
    <source>
        <dbReference type="EMBL" id="MBB6556172.1"/>
    </source>
</evidence>
<evidence type="ECO:0000313" key="3">
    <source>
        <dbReference type="Proteomes" id="UP000565579"/>
    </source>
</evidence>
<name>A0A7X0U5M1_9ACTN</name>